<dbReference type="InterPro" id="IPR016181">
    <property type="entry name" value="Acyl_CoA_acyltransferase"/>
</dbReference>
<dbReference type="PROSITE" id="PS51186">
    <property type="entry name" value="GNAT"/>
    <property type="match status" value="1"/>
</dbReference>
<evidence type="ECO:0000313" key="2">
    <source>
        <dbReference type="EMBL" id="GAA2362174.1"/>
    </source>
</evidence>
<protein>
    <submittedName>
        <fullName evidence="2">GNAT family protein</fullName>
    </submittedName>
</protein>
<evidence type="ECO:0000313" key="3">
    <source>
        <dbReference type="Proteomes" id="UP001501444"/>
    </source>
</evidence>
<dbReference type="RefSeq" id="WP_344615724.1">
    <property type="nucleotide sequence ID" value="NZ_BAAARV010000053.1"/>
</dbReference>
<dbReference type="Gene3D" id="3.40.630.30">
    <property type="match status" value="1"/>
</dbReference>
<sequence length="175" mass="19311">MGVTLRPVTAADLWLLQRQADEPEAGGAFNWSGYRDIAGTLRRFEENRLIGPDGGCLLVQLPEAVAGTVTWGRATYGIPSWSCWNIGASLLPEHRGQGHGTRAQRLLAEYLFGTTAVERVEAHTDVENVAEQRALEKAGFSREGLIRAAQFREGRWRSVYLYSLLRAELTPSPSA</sequence>
<dbReference type="PANTHER" id="PTHR43441:SF6">
    <property type="entry name" value="N-ACETYLTRANSFERASE DOMAIN-CONTAINING PROTEIN"/>
    <property type="match status" value="1"/>
</dbReference>
<dbReference type="EMBL" id="BAAARV010000053">
    <property type="protein sequence ID" value="GAA2362174.1"/>
    <property type="molecule type" value="Genomic_DNA"/>
</dbReference>
<dbReference type="SUPFAM" id="SSF55729">
    <property type="entry name" value="Acyl-CoA N-acyltransferases (Nat)"/>
    <property type="match status" value="1"/>
</dbReference>
<dbReference type="Pfam" id="PF13302">
    <property type="entry name" value="Acetyltransf_3"/>
    <property type="match status" value="1"/>
</dbReference>
<dbReference type="Proteomes" id="UP001501444">
    <property type="component" value="Unassembled WGS sequence"/>
</dbReference>
<evidence type="ECO:0000259" key="1">
    <source>
        <dbReference type="PROSITE" id="PS51186"/>
    </source>
</evidence>
<reference evidence="2 3" key="1">
    <citation type="journal article" date="2019" name="Int. J. Syst. Evol. Microbiol.">
        <title>The Global Catalogue of Microorganisms (GCM) 10K type strain sequencing project: providing services to taxonomists for standard genome sequencing and annotation.</title>
        <authorList>
            <consortium name="The Broad Institute Genomics Platform"/>
            <consortium name="The Broad Institute Genome Sequencing Center for Infectious Disease"/>
            <person name="Wu L."/>
            <person name="Ma J."/>
        </authorList>
    </citation>
    <scope>NUCLEOTIDE SEQUENCE [LARGE SCALE GENOMIC DNA]</scope>
    <source>
        <strain evidence="2 3">JCM 3272</strain>
    </source>
</reference>
<feature type="domain" description="N-acetyltransferase" evidence="1">
    <location>
        <begin position="3"/>
        <end position="166"/>
    </location>
</feature>
<gene>
    <name evidence="2" type="ORF">GCM10010170_058150</name>
</gene>
<proteinExistence type="predicted"/>
<dbReference type="PANTHER" id="PTHR43441">
    <property type="entry name" value="RIBOSOMAL-PROTEIN-SERINE ACETYLTRANSFERASE"/>
    <property type="match status" value="1"/>
</dbReference>
<organism evidence="2 3">
    <name type="scientific">Dactylosporangium salmoneum</name>
    <dbReference type="NCBI Taxonomy" id="53361"/>
    <lineage>
        <taxon>Bacteria</taxon>
        <taxon>Bacillati</taxon>
        <taxon>Actinomycetota</taxon>
        <taxon>Actinomycetes</taxon>
        <taxon>Micromonosporales</taxon>
        <taxon>Micromonosporaceae</taxon>
        <taxon>Dactylosporangium</taxon>
    </lineage>
</organism>
<comment type="caution">
    <text evidence="2">The sequence shown here is derived from an EMBL/GenBank/DDBJ whole genome shotgun (WGS) entry which is preliminary data.</text>
</comment>
<dbReference type="InterPro" id="IPR051908">
    <property type="entry name" value="Ribosomal_N-acetyltransferase"/>
</dbReference>
<name>A0ABN3GVQ1_9ACTN</name>
<dbReference type="InterPro" id="IPR000182">
    <property type="entry name" value="GNAT_dom"/>
</dbReference>
<accession>A0ABN3GVQ1</accession>
<keyword evidence="3" id="KW-1185">Reference proteome</keyword>